<dbReference type="AlphaFoldDB" id="A0A8X8LAL9"/>
<accession>A0A8X8LAL9</accession>
<sequence length="105" mass="11738">MRSKGIAKRPTYGGLSSLREGMGFPATPEKMFYVMKTQFKDTGDEIVFSVSKVRLVSLREEVEQGKRLLDLEGAEVLLETPNRNEALKFADRMAAELYGGYGSEL</sequence>
<name>A0A8X8LAL9_CALTT</name>
<evidence type="ECO:0000313" key="1">
    <source>
        <dbReference type="EMBL" id="QZT33669.1"/>
    </source>
</evidence>
<gene>
    <name evidence="1" type="ORF">HUR95_15805</name>
</gene>
<keyword evidence="2" id="KW-1185">Reference proteome</keyword>
<dbReference type="EMBL" id="CP082237">
    <property type="protein sequence ID" value="QZT33669.1"/>
    <property type="molecule type" value="Genomic_DNA"/>
</dbReference>
<dbReference type="Proteomes" id="UP000825179">
    <property type="component" value="Chromosome"/>
</dbReference>
<reference evidence="1 2" key="1">
    <citation type="journal article" date="2020" name="Extremophiles">
        <title>Genomic analysis of Caldalkalibacillus thermarum TA2.A1 reveals aerobic alkaliphilic metabolism and evolutionary hallmarks linking alkaliphilic bacteria and plant life.</title>
        <authorList>
            <person name="de Jong S.I."/>
            <person name="van den Broek M.A."/>
            <person name="Merkel A.Y."/>
            <person name="de la Torre Cortes P."/>
            <person name="Kalamorz F."/>
            <person name="Cook G.M."/>
            <person name="van Loosdrecht M.C.M."/>
            <person name="McMillan D.G.G."/>
        </authorList>
    </citation>
    <scope>NUCLEOTIDE SEQUENCE [LARGE SCALE GENOMIC DNA]</scope>
    <source>
        <strain evidence="1 2">TA2.A1</strain>
    </source>
</reference>
<dbReference type="RefSeq" id="WP_222822743.1">
    <property type="nucleotide sequence ID" value="NZ_CP082237.1"/>
</dbReference>
<evidence type="ECO:0000313" key="2">
    <source>
        <dbReference type="Proteomes" id="UP000825179"/>
    </source>
</evidence>
<proteinExistence type="predicted"/>
<organism evidence="1 2">
    <name type="scientific">Caldalkalibacillus thermarum (strain TA2.A1)</name>
    <dbReference type="NCBI Taxonomy" id="986075"/>
    <lineage>
        <taxon>Bacteria</taxon>
        <taxon>Bacillati</taxon>
        <taxon>Bacillota</taxon>
        <taxon>Bacilli</taxon>
        <taxon>Bacillales</taxon>
        <taxon>Bacillaceae</taxon>
        <taxon>Caldalkalibacillus</taxon>
    </lineage>
</organism>
<protein>
    <submittedName>
        <fullName evidence="1">Uncharacterized protein</fullName>
    </submittedName>
</protein>
<dbReference type="KEGG" id="cthu:HUR95_15805"/>